<gene>
    <name evidence="12" type="ORF">B7R76_02515</name>
</gene>
<dbReference type="GO" id="GO:0004177">
    <property type="term" value="F:aminopeptidase activity"/>
    <property type="evidence" value="ECO:0007669"/>
    <property type="project" value="UniProtKB-UniRule"/>
</dbReference>
<dbReference type="InterPro" id="IPR002410">
    <property type="entry name" value="Peptidase_S33"/>
</dbReference>
<dbReference type="SUPFAM" id="SSF53474">
    <property type="entry name" value="alpha/beta-Hydrolases"/>
    <property type="match status" value="1"/>
</dbReference>
<keyword evidence="6 8" id="KW-0645">Protease</keyword>
<proteinExistence type="inferred from homology"/>
<feature type="domain" description="AB hydrolase-1" evidence="11">
    <location>
        <begin position="36"/>
        <end position="291"/>
    </location>
</feature>
<comment type="catalytic activity">
    <reaction evidence="1 8 10">
        <text>Release of N-terminal proline from a peptide.</text>
        <dbReference type="EC" id="3.4.11.5"/>
    </reaction>
</comment>
<dbReference type="PIRSF" id="PIRSF006431">
    <property type="entry name" value="Pept_S33"/>
    <property type="match status" value="1"/>
</dbReference>
<evidence type="ECO:0000313" key="13">
    <source>
        <dbReference type="Proteomes" id="UP000236394"/>
    </source>
</evidence>
<dbReference type="EC" id="3.4.11.5" evidence="8 10"/>
<comment type="similarity">
    <text evidence="3 8 10">Belongs to the peptidase S33 family.</text>
</comment>
<evidence type="ECO:0000256" key="2">
    <source>
        <dbReference type="ARBA" id="ARBA00004496"/>
    </source>
</evidence>
<sequence>MLNLFPEFKPYHTEYLQVDPIHRIFFTLSGNPTGQPVIYVHGGPGCGCSAIAQRFFDPQYYHIITVDQRGCGQSTPFLEIRNNTTADLASDMEKIRQHLSIDKWIVHGGSWGTTLSLYYAENYPGAVDALVLRGIFLGRDEDIKWLYQGGAGQFFPEAYSAFTSLLPANCSDNIAYYYQKLTNGNDEDLMKYGKAFSTFENSVTTLKPKAINSDITPLDLAMARMECHYFVNHCFMPENYILNNVHRIASIPTFIVHGRYDVDCRPEGAYLLAQKLPSAKLVFTISGHSSMEPEIIDQLIRIQKEMQR</sequence>
<dbReference type="InterPro" id="IPR005944">
    <property type="entry name" value="Pro_iminopeptidase"/>
</dbReference>
<dbReference type="Proteomes" id="UP000236394">
    <property type="component" value="Unassembled WGS sequence"/>
</dbReference>
<evidence type="ECO:0000256" key="9">
    <source>
        <dbReference type="PIRSR" id="PIRSR006431-1"/>
    </source>
</evidence>
<dbReference type="PRINTS" id="PR00793">
    <property type="entry name" value="PROAMNOPTASE"/>
</dbReference>
<feature type="active site" description="Nucleophile" evidence="9">
    <location>
        <position position="110"/>
    </location>
</feature>
<dbReference type="InterPro" id="IPR029058">
    <property type="entry name" value="AB_hydrolase_fold"/>
</dbReference>
<keyword evidence="4 8" id="KW-0031">Aminopeptidase</keyword>
<dbReference type="GO" id="GO:0006508">
    <property type="term" value="P:proteolysis"/>
    <property type="evidence" value="ECO:0007669"/>
    <property type="project" value="UniProtKB-KW"/>
</dbReference>
<dbReference type="RefSeq" id="WP_102892321.1">
    <property type="nucleotide sequence ID" value="NZ_NBZD01000001.1"/>
</dbReference>
<name>A0A2J8B4R9_9FIRM</name>
<protein>
    <recommendedName>
        <fullName evidence="8 10">Proline iminopeptidase</fullName>
        <shortName evidence="8">PIP</shortName>
        <ecNumber evidence="8 10">3.4.11.5</ecNumber>
    </recommendedName>
    <alternativeName>
        <fullName evidence="8">Prolyl aminopeptidase</fullName>
    </alternativeName>
</protein>
<organism evidence="12 13">
    <name type="scientific">Mageeibacillus indolicus</name>
    <dbReference type="NCBI Taxonomy" id="884684"/>
    <lineage>
        <taxon>Bacteria</taxon>
        <taxon>Bacillati</taxon>
        <taxon>Bacillota</taxon>
        <taxon>Clostridia</taxon>
        <taxon>Eubacteriales</taxon>
        <taxon>Oscillospiraceae</taxon>
        <taxon>Mageeibacillus</taxon>
    </lineage>
</organism>
<feature type="active site" description="Proton donor" evidence="9">
    <location>
        <position position="288"/>
    </location>
</feature>
<reference evidence="13" key="1">
    <citation type="submission" date="2017-04" db="EMBL/GenBank/DDBJ databases">
        <authorList>
            <person name="Bumgarner R.E."/>
            <person name="Fredricks D.N."/>
            <person name="Srinivasan S."/>
        </authorList>
    </citation>
    <scope>NUCLEOTIDE SEQUENCE [LARGE SCALE GENOMIC DNA]</scope>
    <source>
        <strain evidence="13">KA00405</strain>
    </source>
</reference>
<evidence type="ECO:0000259" key="11">
    <source>
        <dbReference type="Pfam" id="PF00561"/>
    </source>
</evidence>
<evidence type="ECO:0000256" key="3">
    <source>
        <dbReference type="ARBA" id="ARBA00010088"/>
    </source>
</evidence>
<dbReference type="NCBIfam" id="TIGR01249">
    <property type="entry name" value="pro_imino_pep_1"/>
    <property type="match status" value="1"/>
</dbReference>
<comment type="subcellular location">
    <subcellularLocation>
        <location evidence="2 8">Cytoplasm</location>
    </subcellularLocation>
</comment>
<dbReference type="EMBL" id="NBZD01000001">
    <property type="protein sequence ID" value="PNH19769.1"/>
    <property type="molecule type" value="Genomic_DNA"/>
</dbReference>
<dbReference type="PANTHER" id="PTHR43722:SF1">
    <property type="entry name" value="PROLINE IMINOPEPTIDASE"/>
    <property type="match status" value="1"/>
</dbReference>
<dbReference type="Gene3D" id="3.40.50.1820">
    <property type="entry name" value="alpha/beta hydrolase"/>
    <property type="match status" value="1"/>
</dbReference>
<comment type="caution">
    <text evidence="12">The sequence shown here is derived from an EMBL/GenBank/DDBJ whole genome shotgun (WGS) entry which is preliminary data.</text>
</comment>
<keyword evidence="7 8" id="KW-0378">Hydrolase</keyword>
<evidence type="ECO:0000256" key="6">
    <source>
        <dbReference type="ARBA" id="ARBA00022670"/>
    </source>
</evidence>
<dbReference type="InterPro" id="IPR000073">
    <property type="entry name" value="AB_hydrolase_1"/>
</dbReference>
<evidence type="ECO:0000256" key="1">
    <source>
        <dbReference type="ARBA" id="ARBA00001585"/>
    </source>
</evidence>
<dbReference type="PANTHER" id="PTHR43722">
    <property type="entry name" value="PROLINE IMINOPEPTIDASE"/>
    <property type="match status" value="1"/>
</dbReference>
<feature type="active site" evidence="9">
    <location>
        <position position="261"/>
    </location>
</feature>
<accession>A0A2J8B4R9</accession>
<evidence type="ECO:0000256" key="4">
    <source>
        <dbReference type="ARBA" id="ARBA00022438"/>
    </source>
</evidence>
<evidence type="ECO:0000256" key="8">
    <source>
        <dbReference type="PIRNR" id="PIRNR006431"/>
    </source>
</evidence>
<dbReference type="Pfam" id="PF00561">
    <property type="entry name" value="Abhydrolase_1"/>
    <property type="match status" value="1"/>
</dbReference>
<evidence type="ECO:0000256" key="10">
    <source>
        <dbReference type="RuleBase" id="RU003421"/>
    </source>
</evidence>
<evidence type="ECO:0000313" key="12">
    <source>
        <dbReference type="EMBL" id="PNH19769.1"/>
    </source>
</evidence>
<evidence type="ECO:0000256" key="7">
    <source>
        <dbReference type="ARBA" id="ARBA00022801"/>
    </source>
</evidence>
<dbReference type="GO" id="GO:0005737">
    <property type="term" value="C:cytoplasm"/>
    <property type="evidence" value="ECO:0007669"/>
    <property type="project" value="UniProtKB-SubCell"/>
</dbReference>
<dbReference type="AlphaFoldDB" id="A0A2J8B4R9"/>
<keyword evidence="5 8" id="KW-0963">Cytoplasm</keyword>
<evidence type="ECO:0000256" key="5">
    <source>
        <dbReference type="ARBA" id="ARBA00022490"/>
    </source>
</evidence>